<evidence type="ECO:0000313" key="2">
    <source>
        <dbReference type="Proteomes" id="UP000289738"/>
    </source>
</evidence>
<name>A0A445AS97_ARAHY</name>
<protein>
    <submittedName>
        <fullName evidence="1">Uncharacterized protein</fullName>
    </submittedName>
</protein>
<gene>
    <name evidence="1" type="ORF">Ahy_B01g053625</name>
</gene>
<organism evidence="1 2">
    <name type="scientific">Arachis hypogaea</name>
    <name type="common">Peanut</name>
    <dbReference type="NCBI Taxonomy" id="3818"/>
    <lineage>
        <taxon>Eukaryota</taxon>
        <taxon>Viridiplantae</taxon>
        <taxon>Streptophyta</taxon>
        <taxon>Embryophyta</taxon>
        <taxon>Tracheophyta</taxon>
        <taxon>Spermatophyta</taxon>
        <taxon>Magnoliopsida</taxon>
        <taxon>eudicotyledons</taxon>
        <taxon>Gunneridae</taxon>
        <taxon>Pentapetalae</taxon>
        <taxon>rosids</taxon>
        <taxon>fabids</taxon>
        <taxon>Fabales</taxon>
        <taxon>Fabaceae</taxon>
        <taxon>Papilionoideae</taxon>
        <taxon>50 kb inversion clade</taxon>
        <taxon>dalbergioids sensu lato</taxon>
        <taxon>Dalbergieae</taxon>
        <taxon>Pterocarpus clade</taxon>
        <taxon>Arachis</taxon>
    </lineage>
</organism>
<evidence type="ECO:0000313" key="1">
    <source>
        <dbReference type="EMBL" id="RYR29260.1"/>
    </source>
</evidence>
<accession>A0A445AS97</accession>
<keyword evidence="2" id="KW-1185">Reference proteome</keyword>
<dbReference type="Proteomes" id="UP000289738">
    <property type="component" value="Chromosome B01"/>
</dbReference>
<reference evidence="1 2" key="1">
    <citation type="submission" date="2019-01" db="EMBL/GenBank/DDBJ databases">
        <title>Sequencing of cultivated peanut Arachis hypogaea provides insights into genome evolution and oil improvement.</title>
        <authorList>
            <person name="Chen X."/>
        </authorList>
    </citation>
    <scope>NUCLEOTIDE SEQUENCE [LARGE SCALE GENOMIC DNA]</scope>
    <source>
        <strain evidence="2">cv. Fuhuasheng</strain>
        <tissue evidence="1">Leaves</tissue>
    </source>
</reference>
<sequence length="285" mass="32285">MFFSNYLPSRDHTVNNSPTLSNDQKREIPQLHNLKHFPPSPSTVADLVIADNRPSFNCIVVPVFILRLRSTRLSSFLPLSQIDVVIYVPISKVIRQGRNENMAEPAALSSSKASSMATRKFNVKVEELLDCMLACLALCKIPSLSSCSPSSSLFVSPPIPAMFAKMFGNSRLSLSLFLTLSILFDFKFAVARDSEKLELEYNSNKLYSFEFYQFFFYDLKHAESDPFVSDATTKVEKFAQRKRFRYGHDTIIDGMIKDGLWNAYNDFGMGVCADQHVITRDEQVV</sequence>
<dbReference type="AlphaFoldDB" id="A0A445AS97"/>
<dbReference type="EMBL" id="SDMP01000011">
    <property type="protein sequence ID" value="RYR29260.1"/>
    <property type="molecule type" value="Genomic_DNA"/>
</dbReference>
<comment type="caution">
    <text evidence="1">The sequence shown here is derived from an EMBL/GenBank/DDBJ whole genome shotgun (WGS) entry which is preliminary data.</text>
</comment>
<proteinExistence type="predicted"/>